<accession>A0AC60VYU8</accession>
<gene>
    <name evidence="1" type="ORF">H2B03_04680</name>
</gene>
<reference evidence="1 2" key="1">
    <citation type="journal article" date="2020" name="Appl. Environ. Microbiol.">
        <title>Genomic Characteristics of a Novel Species of Ammonia-Oxidizing Archaea from the Jiulong River Estuary.</title>
        <authorList>
            <person name="Zou D."/>
            <person name="Wan R."/>
            <person name="Han L."/>
            <person name="Xu M.N."/>
            <person name="Liu Y."/>
            <person name="Liu H."/>
            <person name="Kao S.J."/>
            <person name="Li M."/>
        </authorList>
    </citation>
    <scope>NUCLEOTIDE SEQUENCE [LARGE SCALE GENOMIC DNA]</scope>
    <source>
        <strain evidence="1">W1bin1</strain>
    </source>
</reference>
<name>A0AC60VYU8_9ARCH</name>
<proteinExistence type="predicted"/>
<protein>
    <submittedName>
        <fullName evidence="1">Uncharacterized protein</fullName>
    </submittedName>
</protein>
<comment type="caution">
    <text evidence="1">The sequence shown here is derived from an EMBL/GenBank/DDBJ whole genome shotgun (WGS) entry which is preliminary data.</text>
</comment>
<evidence type="ECO:0000313" key="2">
    <source>
        <dbReference type="Proteomes" id="UP000559653"/>
    </source>
</evidence>
<evidence type="ECO:0000313" key="1">
    <source>
        <dbReference type="EMBL" id="MBA4452453.1"/>
    </source>
</evidence>
<organism evidence="1 2">
    <name type="scientific">Candidatus Nitrosomaritimum aestuariumsis</name>
    <dbReference type="NCBI Taxonomy" id="3342354"/>
    <lineage>
        <taxon>Archaea</taxon>
        <taxon>Nitrososphaerota</taxon>
        <taxon>Nitrososphaeria</taxon>
        <taxon>Nitrosopumilales</taxon>
        <taxon>Nitrosopumilaceae</taxon>
        <taxon>Candidatus Nitrosomaritimum</taxon>
    </lineage>
</organism>
<dbReference type="Proteomes" id="UP000559653">
    <property type="component" value="Unassembled WGS sequence"/>
</dbReference>
<dbReference type="EMBL" id="JACEMZ010000024">
    <property type="protein sequence ID" value="MBA4452453.1"/>
    <property type="molecule type" value="Genomic_DNA"/>
</dbReference>
<sequence>MAEEYSQRSKAWYLLPIFLGIIGGIIGFFVLRRDSPKMARNCLIIGIITLAIGIGLSAVGSLAALNGMTGVVTP</sequence>